<dbReference type="RefSeq" id="XP_015940157.1">
    <property type="nucleotide sequence ID" value="XM_016084671.1"/>
</dbReference>
<sequence length="157" mass="17874">MVEVVTKPKEEPAIEELKETRAHKETDNVTLHAPLLGEEPEEYSSSDKEEEFKEEQIAQYLAILRKLKANSSHIEALEEEDEPVILARECNALVQKKLPQKLPDRESFLIPCTIGTFTFEKALCDLGSSINLMLLSVMKRLEILEVRHAKISLEMAD</sequence>
<dbReference type="Proteomes" id="UP000515211">
    <property type="component" value="Chromosome 9"/>
</dbReference>
<dbReference type="PANTHER" id="PTHR33067">
    <property type="entry name" value="RNA-DIRECTED DNA POLYMERASE-RELATED"/>
    <property type="match status" value="1"/>
</dbReference>
<dbReference type="PANTHER" id="PTHR33067:SF9">
    <property type="entry name" value="RNA-DIRECTED DNA POLYMERASE"/>
    <property type="match status" value="1"/>
</dbReference>
<evidence type="ECO:0000313" key="3">
    <source>
        <dbReference type="RefSeq" id="XP_015940157.1"/>
    </source>
</evidence>
<feature type="region of interest" description="Disordered" evidence="1">
    <location>
        <begin position="1"/>
        <end position="51"/>
    </location>
</feature>
<evidence type="ECO:0000313" key="2">
    <source>
        <dbReference type="Proteomes" id="UP000515211"/>
    </source>
</evidence>
<dbReference type="InterPro" id="IPR021109">
    <property type="entry name" value="Peptidase_aspartic_dom_sf"/>
</dbReference>
<name>A0A6P4C1T5_ARADU</name>
<organism evidence="2 3">
    <name type="scientific">Arachis duranensis</name>
    <name type="common">Wild peanut</name>
    <dbReference type="NCBI Taxonomy" id="130453"/>
    <lineage>
        <taxon>Eukaryota</taxon>
        <taxon>Viridiplantae</taxon>
        <taxon>Streptophyta</taxon>
        <taxon>Embryophyta</taxon>
        <taxon>Tracheophyta</taxon>
        <taxon>Spermatophyta</taxon>
        <taxon>Magnoliopsida</taxon>
        <taxon>eudicotyledons</taxon>
        <taxon>Gunneridae</taxon>
        <taxon>Pentapetalae</taxon>
        <taxon>rosids</taxon>
        <taxon>fabids</taxon>
        <taxon>Fabales</taxon>
        <taxon>Fabaceae</taxon>
        <taxon>Papilionoideae</taxon>
        <taxon>50 kb inversion clade</taxon>
        <taxon>dalbergioids sensu lato</taxon>
        <taxon>Dalbergieae</taxon>
        <taxon>Pterocarpus clade</taxon>
        <taxon>Arachis</taxon>
    </lineage>
</organism>
<feature type="compositionally biased region" description="Basic and acidic residues" evidence="1">
    <location>
        <begin position="1"/>
        <end position="27"/>
    </location>
</feature>
<reference evidence="2" key="1">
    <citation type="journal article" date="2016" name="Nat. Genet.">
        <title>The genome sequences of Arachis duranensis and Arachis ipaensis, the diploid ancestors of cultivated peanut.</title>
        <authorList>
            <person name="Bertioli D.J."/>
            <person name="Cannon S.B."/>
            <person name="Froenicke L."/>
            <person name="Huang G."/>
            <person name="Farmer A.D."/>
            <person name="Cannon E.K."/>
            <person name="Liu X."/>
            <person name="Gao D."/>
            <person name="Clevenger J."/>
            <person name="Dash S."/>
            <person name="Ren L."/>
            <person name="Moretzsohn M.C."/>
            <person name="Shirasawa K."/>
            <person name="Huang W."/>
            <person name="Vidigal B."/>
            <person name="Abernathy B."/>
            <person name="Chu Y."/>
            <person name="Niederhuth C.E."/>
            <person name="Umale P."/>
            <person name="Araujo A.C."/>
            <person name="Kozik A."/>
            <person name="Kim K.D."/>
            <person name="Burow M.D."/>
            <person name="Varshney R.K."/>
            <person name="Wang X."/>
            <person name="Zhang X."/>
            <person name="Barkley N."/>
            <person name="Guimaraes P.M."/>
            <person name="Isobe S."/>
            <person name="Guo B."/>
            <person name="Liao B."/>
            <person name="Stalker H.T."/>
            <person name="Schmitz R.J."/>
            <person name="Scheffler B.E."/>
            <person name="Leal-Bertioli S.C."/>
            <person name="Xun X."/>
            <person name="Jackson S.A."/>
            <person name="Michelmore R."/>
            <person name="Ozias-Akins P."/>
        </authorList>
    </citation>
    <scope>NUCLEOTIDE SEQUENCE [LARGE SCALE GENOMIC DNA]</scope>
    <source>
        <strain evidence="2">cv. V14167</strain>
    </source>
</reference>
<keyword evidence="2" id="KW-1185">Reference proteome</keyword>
<evidence type="ECO:0000256" key="1">
    <source>
        <dbReference type="SAM" id="MobiDB-lite"/>
    </source>
</evidence>
<accession>A0A6P4C1T5</accession>
<reference evidence="3" key="2">
    <citation type="submission" date="2025-08" db="UniProtKB">
        <authorList>
            <consortium name="RefSeq"/>
        </authorList>
    </citation>
    <scope>IDENTIFICATION</scope>
    <source>
        <tissue evidence="3">Whole plant</tissue>
    </source>
</reference>
<dbReference type="KEGG" id="adu:107465700"/>
<gene>
    <name evidence="3" type="primary">LOC107465700</name>
</gene>
<dbReference type="Gene3D" id="2.40.70.10">
    <property type="entry name" value="Acid Proteases"/>
    <property type="match status" value="1"/>
</dbReference>
<dbReference type="GeneID" id="107465700"/>
<dbReference type="AlphaFoldDB" id="A0A6P4C1T5"/>
<protein>
    <submittedName>
        <fullName evidence="3">Uncharacterized protein LOC107465700</fullName>
    </submittedName>
</protein>
<proteinExistence type="predicted"/>